<name>A0A5B7JQH7_PORTR</name>
<dbReference type="AlphaFoldDB" id="A0A5B7JQH7"/>
<accession>A0A5B7JQH7</accession>
<evidence type="ECO:0000313" key="2">
    <source>
        <dbReference type="Proteomes" id="UP000324222"/>
    </source>
</evidence>
<protein>
    <submittedName>
        <fullName evidence="1">Uncharacterized protein</fullName>
    </submittedName>
</protein>
<comment type="caution">
    <text evidence="1">The sequence shown here is derived from an EMBL/GenBank/DDBJ whole genome shotgun (WGS) entry which is preliminary data.</text>
</comment>
<proteinExistence type="predicted"/>
<organism evidence="1 2">
    <name type="scientific">Portunus trituberculatus</name>
    <name type="common">Swimming crab</name>
    <name type="synonym">Neptunus trituberculatus</name>
    <dbReference type="NCBI Taxonomy" id="210409"/>
    <lineage>
        <taxon>Eukaryota</taxon>
        <taxon>Metazoa</taxon>
        <taxon>Ecdysozoa</taxon>
        <taxon>Arthropoda</taxon>
        <taxon>Crustacea</taxon>
        <taxon>Multicrustacea</taxon>
        <taxon>Malacostraca</taxon>
        <taxon>Eumalacostraca</taxon>
        <taxon>Eucarida</taxon>
        <taxon>Decapoda</taxon>
        <taxon>Pleocyemata</taxon>
        <taxon>Brachyura</taxon>
        <taxon>Eubrachyura</taxon>
        <taxon>Portunoidea</taxon>
        <taxon>Portunidae</taxon>
        <taxon>Portuninae</taxon>
        <taxon>Portunus</taxon>
    </lineage>
</organism>
<reference evidence="1 2" key="1">
    <citation type="submission" date="2019-05" db="EMBL/GenBank/DDBJ databases">
        <title>Another draft genome of Portunus trituberculatus and its Hox gene families provides insights of decapod evolution.</title>
        <authorList>
            <person name="Jeong J.-H."/>
            <person name="Song I."/>
            <person name="Kim S."/>
            <person name="Choi T."/>
            <person name="Kim D."/>
            <person name="Ryu S."/>
            <person name="Kim W."/>
        </authorList>
    </citation>
    <scope>NUCLEOTIDE SEQUENCE [LARGE SCALE GENOMIC DNA]</scope>
    <source>
        <tissue evidence="1">Muscle</tissue>
    </source>
</reference>
<dbReference type="Proteomes" id="UP000324222">
    <property type="component" value="Unassembled WGS sequence"/>
</dbReference>
<dbReference type="EMBL" id="VSRR010116831">
    <property type="protein sequence ID" value="MPC99070.1"/>
    <property type="molecule type" value="Genomic_DNA"/>
</dbReference>
<sequence length="81" mass="8854">MLGWSRRVDRAVGASLWPLRCGGTLLLVQELQHQGLPGDVRSVCGAERASHRAEHLRHCEQTQALPDPARPDGRALLVPAI</sequence>
<evidence type="ECO:0000313" key="1">
    <source>
        <dbReference type="EMBL" id="MPC99070.1"/>
    </source>
</evidence>
<keyword evidence="2" id="KW-1185">Reference proteome</keyword>
<gene>
    <name evidence="1" type="ORF">E2C01_094465</name>
</gene>